<evidence type="ECO:0000313" key="3">
    <source>
        <dbReference type="Proteomes" id="UP000315471"/>
    </source>
</evidence>
<feature type="compositionally biased region" description="Basic and acidic residues" evidence="1">
    <location>
        <begin position="48"/>
        <end position="64"/>
    </location>
</feature>
<dbReference type="RefSeq" id="WP_146599694.1">
    <property type="nucleotide sequence ID" value="NZ_SJPY01000003.1"/>
</dbReference>
<proteinExistence type="predicted"/>
<accession>A0A5C6E6G4</accession>
<name>A0A5C6E6G4_9BACT</name>
<sequence>MQGCFPPQISRLAYGPAGLGFTALQAKETLFPETLFPENWFPELAEADGGKDGKSVKTTKEHPSGRHASLR</sequence>
<reference evidence="2 3" key="1">
    <citation type="submission" date="2019-02" db="EMBL/GenBank/DDBJ databases">
        <title>Deep-cultivation of Planctomycetes and their phenomic and genomic characterization uncovers novel biology.</title>
        <authorList>
            <person name="Wiegand S."/>
            <person name="Jogler M."/>
            <person name="Boedeker C."/>
            <person name="Pinto D."/>
            <person name="Vollmers J."/>
            <person name="Rivas-Marin E."/>
            <person name="Kohn T."/>
            <person name="Peeters S.H."/>
            <person name="Heuer A."/>
            <person name="Rast P."/>
            <person name="Oberbeckmann S."/>
            <person name="Bunk B."/>
            <person name="Jeske O."/>
            <person name="Meyerdierks A."/>
            <person name="Storesund J.E."/>
            <person name="Kallscheuer N."/>
            <person name="Luecker S."/>
            <person name="Lage O.M."/>
            <person name="Pohl T."/>
            <person name="Merkel B.J."/>
            <person name="Hornburger P."/>
            <person name="Mueller R.-W."/>
            <person name="Bruemmer F."/>
            <person name="Labrenz M."/>
            <person name="Spormann A.M."/>
            <person name="Op Den Camp H."/>
            <person name="Overmann J."/>
            <person name="Amann R."/>
            <person name="Jetten M.S.M."/>
            <person name="Mascher T."/>
            <person name="Medema M.H."/>
            <person name="Devos D.P."/>
            <person name="Kaster A.-K."/>
            <person name="Ovreas L."/>
            <person name="Rohde M."/>
            <person name="Galperin M.Y."/>
            <person name="Jogler C."/>
        </authorList>
    </citation>
    <scope>NUCLEOTIDE SEQUENCE [LARGE SCALE GENOMIC DNA]</scope>
    <source>
        <strain evidence="2 3">Q31b</strain>
    </source>
</reference>
<dbReference type="EMBL" id="SJPY01000003">
    <property type="protein sequence ID" value="TWU43231.1"/>
    <property type="molecule type" value="Genomic_DNA"/>
</dbReference>
<keyword evidence="3" id="KW-1185">Reference proteome</keyword>
<feature type="region of interest" description="Disordered" evidence="1">
    <location>
        <begin position="43"/>
        <end position="71"/>
    </location>
</feature>
<organism evidence="2 3">
    <name type="scientific">Novipirellula aureliae</name>
    <dbReference type="NCBI Taxonomy" id="2527966"/>
    <lineage>
        <taxon>Bacteria</taxon>
        <taxon>Pseudomonadati</taxon>
        <taxon>Planctomycetota</taxon>
        <taxon>Planctomycetia</taxon>
        <taxon>Pirellulales</taxon>
        <taxon>Pirellulaceae</taxon>
        <taxon>Novipirellula</taxon>
    </lineage>
</organism>
<evidence type="ECO:0000313" key="2">
    <source>
        <dbReference type="EMBL" id="TWU43231.1"/>
    </source>
</evidence>
<dbReference type="Proteomes" id="UP000315471">
    <property type="component" value="Unassembled WGS sequence"/>
</dbReference>
<dbReference type="AlphaFoldDB" id="A0A5C6E6G4"/>
<comment type="caution">
    <text evidence="2">The sequence shown here is derived from an EMBL/GenBank/DDBJ whole genome shotgun (WGS) entry which is preliminary data.</text>
</comment>
<gene>
    <name evidence="2" type="ORF">Q31b_22690</name>
</gene>
<protein>
    <submittedName>
        <fullName evidence="2">Uncharacterized protein</fullName>
    </submittedName>
</protein>
<evidence type="ECO:0000256" key="1">
    <source>
        <dbReference type="SAM" id="MobiDB-lite"/>
    </source>
</evidence>